<reference evidence="4" key="1">
    <citation type="submission" date="2025-08" db="UniProtKB">
        <authorList>
            <consortium name="RefSeq"/>
        </authorList>
    </citation>
    <scope>IDENTIFICATION</scope>
</reference>
<evidence type="ECO:0000256" key="1">
    <source>
        <dbReference type="ARBA" id="ARBA00022884"/>
    </source>
</evidence>
<evidence type="ECO:0000313" key="4">
    <source>
        <dbReference type="RefSeq" id="XP_014481272.1"/>
    </source>
</evidence>
<accession>A0A6P3XSU3</accession>
<feature type="domain" description="RRM" evidence="2">
    <location>
        <begin position="273"/>
        <end position="344"/>
    </location>
</feature>
<dbReference type="Gene3D" id="3.30.70.330">
    <property type="match status" value="1"/>
</dbReference>
<organism evidence="3 4">
    <name type="scientific">Dinoponera quadriceps</name>
    <name type="common">South American ant</name>
    <dbReference type="NCBI Taxonomy" id="609295"/>
    <lineage>
        <taxon>Eukaryota</taxon>
        <taxon>Metazoa</taxon>
        <taxon>Ecdysozoa</taxon>
        <taxon>Arthropoda</taxon>
        <taxon>Hexapoda</taxon>
        <taxon>Insecta</taxon>
        <taxon>Pterygota</taxon>
        <taxon>Neoptera</taxon>
        <taxon>Endopterygota</taxon>
        <taxon>Hymenoptera</taxon>
        <taxon>Apocrita</taxon>
        <taxon>Aculeata</taxon>
        <taxon>Formicoidea</taxon>
        <taxon>Formicidae</taxon>
        <taxon>Ponerinae</taxon>
        <taxon>Ponerini</taxon>
        <taxon>Dinoponera</taxon>
    </lineage>
</organism>
<dbReference type="GO" id="GO:0003723">
    <property type="term" value="F:RNA binding"/>
    <property type="evidence" value="ECO:0007669"/>
    <property type="project" value="UniProtKB-KW"/>
</dbReference>
<evidence type="ECO:0000259" key="2">
    <source>
        <dbReference type="SMART" id="SM00360"/>
    </source>
</evidence>
<dbReference type="InterPro" id="IPR035979">
    <property type="entry name" value="RBD_domain_sf"/>
</dbReference>
<gene>
    <name evidence="4" type="primary">LOC106747847</name>
</gene>
<keyword evidence="1" id="KW-0694">RNA-binding</keyword>
<proteinExistence type="predicted"/>
<dbReference type="GeneID" id="106747847"/>
<protein>
    <submittedName>
        <fullName evidence="4">Uncharacterized protein LOC106747847 isoform X1</fullName>
    </submittedName>
</protein>
<dbReference type="InterPro" id="IPR012677">
    <property type="entry name" value="Nucleotide-bd_a/b_plait_sf"/>
</dbReference>
<dbReference type="CDD" id="cd00590">
    <property type="entry name" value="RRM_SF"/>
    <property type="match status" value="1"/>
</dbReference>
<keyword evidence="3" id="KW-1185">Reference proteome</keyword>
<sequence length="352" mass="40937">MDYEKYYKVLPDETYSIHFANKKGFTKEDINNMFSSFGKVLSITWNGEIKNGLIFIKYKTLKETLYCLESLHKSDTRILPQKDKISKPKSQRSSNKWLAGRTDSLIPKFFTDKKYNSNSTYSHKIIANTEEPTCNRKNSDYNNKSDYTSNFSHLSSLKPKHDYKPKFNLNEFELDKLNPLILNEECSQYQKQQNSDYKISSYCNQVTKQQIKFYEPLKFEENTYVNKDISTGIKIPSSSDVEIKSKGSDEKFGHSLPVSTKNTLPKSVITMQEVIVANIHTKYDVHYILHLFQKHNPISATVVKTIFQTDIRYCLVYFKKIDDALAVEKEFDKFALSGRNLIVLRKSQSNIC</sequence>
<dbReference type="RefSeq" id="XP_014481272.1">
    <property type="nucleotide sequence ID" value="XM_014625786.1"/>
</dbReference>
<evidence type="ECO:0000313" key="3">
    <source>
        <dbReference type="Proteomes" id="UP000515204"/>
    </source>
</evidence>
<dbReference type="AlphaFoldDB" id="A0A6P3XSU3"/>
<name>A0A6P3XSU3_DINQU</name>
<dbReference type="SMART" id="SM00360">
    <property type="entry name" value="RRM"/>
    <property type="match status" value="2"/>
</dbReference>
<dbReference type="InterPro" id="IPR000504">
    <property type="entry name" value="RRM_dom"/>
</dbReference>
<dbReference type="SUPFAM" id="SSF54928">
    <property type="entry name" value="RNA-binding domain, RBD"/>
    <property type="match status" value="1"/>
</dbReference>
<dbReference type="Proteomes" id="UP000515204">
    <property type="component" value="Unplaced"/>
</dbReference>
<feature type="domain" description="RRM" evidence="2">
    <location>
        <begin position="16"/>
        <end position="89"/>
    </location>
</feature>
<dbReference type="KEGG" id="dqu:106747847"/>
<dbReference type="OrthoDB" id="7682993at2759"/>